<proteinExistence type="predicted"/>
<evidence type="ECO:0000313" key="2">
    <source>
        <dbReference type="Proteomes" id="UP000273611"/>
    </source>
</evidence>
<dbReference type="AlphaFoldDB" id="A0A432NY48"/>
<accession>A0A432NY48</accession>
<sequence length="110" mass="12514">MRLGALRPSDFRRQLGRAVQRTQAMHFSRRINNRFGEGTSPRLPKMREGLKALGLDSDTILHHATPRLFYACELGGGARRRFGNSVTTYTLSAWTAVRRTTNVCKRTLPR</sequence>
<organism evidence="1 2">
    <name type="scientific">Rhizobium anhuiense</name>
    <dbReference type="NCBI Taxonomy" id="1184720"/>
    <lineage>
        <taxon>Bacteria</taxon>
        <taxon>Pseudomonadati</taxon>
        <taxon>Pseudomonadota</taxon>
        <taxon>Alphaproteobacteria</taxon>
        <taxon>Hyphomicrobiales</taxon>
        <taxon>Rhizobiaceae</taxon>
        <taxon>Rhizobium/Agrobacterium group</taxon>
        <taxon>Rhizobium</taxon>
    </lineage>
</organism>
<gene>
    <name evidence="1" type="ORF">EEQ99_02715</name>
</gene>
<dbReference type="Proteomes" id="UP000273611">
    <property type="component" value="Unassembled WGS sequence"/>
</dbReference>
<protein>
    <submittedName>
        <fullName evidence="1">Uncharacterized protein</fullName>
    </submittedName>
</protein>
<comment type="caution">
    <text evidence="1">The sequence shown here is derived from an EMBL/GenBank/DDBJ whole genome shotgun (WGS) entry which is preliminary data.</text>
</comment>
<dbReference type="EMBL" id="RIBW01000001">
    <property type="protein sequence ID" value="RUM04468.1"/>
    <property type="molecule type" value="Genomic_DNA"/>
</dbReference>
<name>A0A432NY48_9HYPH</name>
<reference evidence="1 2" key="1">
    <citation type="journal article" date="2015" name="Int. J. Syst. Evol. Microbiol.">
        <title>Rhizobium anhuiense sp. nov., isolated from effective nodules of Vicia faba and Pisum sativum.</title>
        <authorList>
            <person name="Zhang Y.J."/>
            <person name="Zheng W.T."/>
            <person name="Everall I."/>
            <person name="Young J.P."/>
            <person name="Zhang X.X."/>
            <person name="Tian C.F."/>
            <person name="Sui X.H."/>
            <person name="Wang E.T."/>
            <person name="Chen W.X."/>
        </authorList>
    </citation>
    <scope>NUCLEOTIDE SEQUENCE [LARGE SCALE GENOMIC DNA]</scope>
    <source>
        <strain evidence="1 2">CCBAU 23252</strain>
    </source>
</reference>
<evidence type="ECO:0000313" key="1">
    <source>
        <dbReference type="EMBL" id="RUM04468.1"/>
    </source>
</evidence>